<feature type="domain" description="Response regulatory" evidence="2">
    <location>
        <begin position="2"/>
        <end position="122"/>
    </location>
</feature>
<dbReference type="PANTHER" id="PTHR44520:SF2">
    <property type="entry name" value="RESPONSE REGULATOR RCP1"/>
    <property type="match status" value="1"/>
</dbReference>
<sequence>MKVLIVEDNKIALMGIKKVLSEYPNIEINTAENGMIALEFLTVNPSELPHFILLDLNMPIMNGIEFLKAIKKNESLKTLPVIIHTTSFNSSEVKKCEELGICGYFVKELDMVKYKSNIKLIANYWTESKRH</sequence>
<organism evidence="3 4">
    <name type="scientific">Flavobacterium myungsuense</name>
    <dbReference type="NCBI Taxonomy" id="651823"/>
    <lineage>
        <taxon>Bacteria</taxon>
        <taxon>Pseudomonadati</taxon>
        <taxon>Bacteroidota</taxon>
        <taxon>Flavobacteriia</taxon>
        <taxon>Flavobacteriales</taxon>
        <taxon>Flavobacteriaceae</taxon>
        <taxon>Flavobacterium</taxon>
    </lineage>
</organism>
<keyword evidence="4" id="KW-1185">Reference proteome</keyword>
<evidence type="ECO:0000259" key="2">
    <source>
        <dbReference type="PROSITE" id="PS50110"/>
    </source>
</evidence>
<dbReference type="RefSeq" id="WP_379758509.1">
    <property type="nucleotide sequence ID" value="NZ_JBHSYB010000064.1"/>
</dbReference>
<evidence type="ECO:0000256" key="1">
    <source>
        <dbReference type="PROSITE-ProRule" id="PRU00169"/>
    </source>
</evidence>
<proteinExistence type="predicted"/>
<keyword evidence="1" id="KW-0597">Phosphoprotein</keyword>
<evidence type="ECO:0000313" key="4">
    <source>
        <dbReference type="Proteomes" id="UP001597051"/>
    </source>
</evidence>
<dbReference type="InterPro" id="IPR052893">
    <property type="entry name" value="TCS_response_regulator"/>
</dbReference>
<dbReference type="EMBL" id="JBHTIZ010000024">
    <property type="protein sequence ID" value="MFD0984683.1"/>
    <property type="molecule type" value="Genomic_DNA"/>
</dbReference>
<dbReference type="SMART" id="SM00448">
    <property type="entry name" value="REC"/>
    <property type="match status" value="1"/>
</dbReference>
<comment type="caution">
    <text evidence="3">The sequence shown here is derived from an EMBL/GenBank/DDBJ whole genome shotgun (WGS) entry which is preliminary data.</text>
</comment>
<dbReference type="PANTHER" id="PTHR44520">
    <property type="entry name" value="RESPONSE REGULATOR RCP1-RELATED"/>
    <property type="match status" value="1"/>
</dbReference>
<dbReference type="InterPro" id="IPR001789">
    <property type="entry name" value="Sig_transdc_resp-reg_receiver"/>
</dbReference>
<evidence type="ECO:0000313" key="3">
    <source>
        <dbReference type="EMBL" id="MFD0984683.1"/>
    </source>
</evidence>
<protein>
    <submittedName>
        <fullName evidence="3">Response regulator</fullName>
    </submittedName>
</protein>
<dbReference type="Gene3D" id="3.40.50.2300">
    <property type="match status" value="1"/>
</dbReference>
<name>A0ABW3J2R4_9FLAO</name>
<dbReference type="SUPFAM" id="SSF52172">
    <property type="entry name" value="CheY-like"/>
    <property type="match status" value="1"/>
</dbReference>
<dbReference type="Proteomes" id="UP001597051">
    <property type="component" value="Unassembled WGS sequence"/>
</dbReference>
<feature type="modified residue" description="4-aspartylphosphate" evidence="1">
    <location>
        <position position="55"/>
    </location>
</feature>
<reference evidence="4" key="1">
    <citation type="journal article" date="2019" name="Int. J. Syst. Evol. Microbiol.">
        <title>The Global Catalogue of Microorganisms (GCM) 10K type strain sequencing project: providing services to taxonomists for standard genome sequencing and annotation.</title>
        <authorList>
            <consortium name="The Broad Institute Genomics Platform"/>
            <consortium name="The Broad Institute Genome Sequencing Center for Infectious Disease"/>
            <person name="Wu L."/>
            <person name="Ma J."/>
        </authorList>
    </citation>
    <scope>NUCLEOTIDE SEQUENCE [LARGE SCALE GENOMIC DNA]</scope>
    <source>
        <strain evidence="4">CECT 7649</strain>
    </source>
</reference>
<dbReference type="InterPro" id="IPR011006">
    <property type="entry name" value="CheY-like_superfamily"/>
</dbReference>
<accession>A0ABW3J2R4</accession>
<dbReference type="PROSITE" id="PS50110">
    <property type="entry name" value="RESPONSE_REGULATORY"/>
    <property type="match status" value="1"/>
</dbReference>
<dbReference type="Pfam" id="PF00072">
    <property type="entry name" value="Response_reg"/>
    <property type="match status" value="1"/>
</dbReference>
<gene>
    <name evidence="3" type="ORF">ACFQ0S_09375</name>
</gene>